<evidence type="ECO:0000313" key="5">
    <source>
        <dbReference type="EMBL" id="SDD36368.1"/>
    </source>
</evidence>
<dbReference type="GO" id="GO:0006355">
    <property type="term" value="P:regulation of DNA-templated transcription"/>
    <property type="evidence" value="ECO:0007669"/>
    <property type="project" value="InterPro"/>
</dbReference>
<feature type="domain" description="PAS" evidence="1">
    <location>
        <begin position="22"/>
        <end position="44"/>
    </location>
</feature>
<dbReference type="InterPro" id="IPR000160">
    <property type="entry name" value="GGDEF_dom"/>
</dbReference>
<dbReference type="SMART" id="SM00086">
    <property type="entry name" value="PAC"/>
    <property type="match status" value="3"/>
</dbReference>
<dbReference type="SUPFAM" id="SSF141868">
    <property type="entry name" value="EAL domain-like"/>
    <property type="match status" value="1"/>
</dbReference>
<name>A0A1G6U4T3_9GAMM</name>
<dbReference type="PROSITE" id="PS50113">
    <property type="entry name" value="PAC"/>
    <property type="match status" value="2"/>
</dbReference>
<feature type="domain" description="PAC" evidence="2">
    <location>
        <begin position="198"/>
        <end position="250"/>
    </location>
</feature>
<evidence type="ECO:0000259" key="3">
    <source>
        <dbReference type="PROSITE" id="PS50883"/>
    </source>
</evidence>
<accession>A0A1G6U4T3</accession>
<evidence type="ECO:0000259" key="2">
    <source>
        <dbReference type="PROSITE" id="PS50113"/>
    </source>
</evidence>
<dbReference type="CDD" id="cd01949">
    <property type="entry name" value="GGDEF"/>
    <property type="match status" value="1"/>
</dbReference>
<evidence type="ECO:0000259" key="4">
    <source>
        <dbReference type="PROSITE" id="PS50887"/>
    </source>
</evidence>
<feature type="domain" description="EAL" evidence="3">
    <location>
        <begin position="675"/>
        <end position="930"/>
    </location>
</feature>
<dbReference type="CDD" id="cd01948">
    <property type="entry name" value="EAL"/>
    <property type="match status" value="1"/>
</dbReference>
<dbReference type="SMART" id="SM00091">
    <property type="entry name" value="PAS"/>
    <property type="match status" value="4"/>
</dbReference>
<dbReference type="Gene3D" id="3.30.450.20">
    <property type="entry name" value="PAS domain"/>
    <property type="match status" value="4"/>
</dbReference>
<dbReference type="InterPro" id="IPR035965">
    <property type="entry name" value="PAS-like_dom_sf"/>
</dbReference>
<dbReference type="PANTHER" id="PTHR44757">
    <property type="entry name" value="DIGUANYLATE CYCLASE DGCP"/>
    <property type="match status" value="1"/>
</dbReference>
<proteinExistence type="predicted"/>
<dbReference type="PROSITE" id="PS50887">
    <property type="entry name" value="GGDEF"/>
    <property type="match status" value="1"/>
</dbReference>
<feature type="domain" description="PAC" evidence="2">
    <location>
        <begin position="449"/>
        <end position="500"/>
    </location>
</feature>
<keyword evidence="6" id="KW-1185">Reference proteome</keyword>
<dbReference type="InterPro" id="IPR001610">
    <property type="entry name" value="PAC"/>
</dbReference>
<reference evidence="5 6" key="1">
    <citation type="submission" date="2016-10" db="EMBL/GenBank/DDBJ databases">
        <authorList>
            <person name="de Groot N.N."/>
        </authorList>
    </citation>
    <scope>NUCLEOTIDE SEQUENCE [LARGE SCALE GENOMIC DNA]</scope>
    <source>
        <strain evidence="5 6">DSM 16957</strain>
    </source>
</reference>
<dbReference type="InterPro" id="IPR029787">
    <property type="entry name" value="Nucleotide_cyclase"/>
</dbReference>
<dbReference type="OrthoDB" id="9804951at2"/>
<dbReference type="CDD" id="cd00130">
    <property type="entry name" value="PAS"/>
    <property type="match status" value="3"/>
</dbReference>
<feature type="domain" description="PAS" evidence="1">
    <location>
        <begin position="272"/>
        <end position="305"/>
    </location>
</feature>
<dbReference type="Pfam" id="PF00990">
    <property type="entry name" value="GGDEF"/>
    <property type="match status" value="1"/>
</dbReference>
<dbReference type="InterPro" id="IPR052155">
    <property type="entry name" value="Biofilm_reg_signaling"/>
</dbReference>
<dbReference type="NCBIfam" id="TIGR00254">
    <property type="entry name" value="GGDEF"/>
    <property type="match status" value="1"/>
</dbReference>
<dbReference type="InterPro" id="IPR035919">
    <property type="entry name" value="EAL_sf"/>
</dbReference>
<dbReference type="AlphaFoldDB" id="A0A1G6U4T3"/>
<evidence type="ECO:0000313" key="6">
    <source>
        <dbReference type="Proteomes" id="UP000199603"/>
    </source>
</evidence>
<dbReference type="InterPro" id="IPR043128">
    <property type="entry name" value="Rev_trsase/Diguanyl_cyclase"/>
</dbReference>
<dbReference type="SUPFAM" id="SSF55785">
    <property type="entry name" value="PYP-like sensor domain (PAS domain)"/>
    <property type="match status" value="4"/>
</dbReference>
<protein>
    <submittedName>
        <fullName evidence="5">PAS domain S-box-containing protein/diguanylate cyclase (GGDEF) domain-containing protein</fullName>
    </submittedName>
</protein>
<dbReference type="PROSITE" id="PS50112">
    <property type="entry name" value="PAS"/>
    <property type="match status" value="3"/>
</dbReference>
<dbReference type="Gene3D" id="3.20.20.450">
    <property type="entry name" value="EAL domain"/>
    <property type="match status" value="1"/>
</dbReference>
<dbReference type="Proteomes" id="UP000199603">
    <property type="component" value="Unassembled WGS sequence"/>
</dbReference>
<dbReference type="PANTHER" id="PTHR44757:SF2">
    <property type="entry name" value="BIOFILM ARCHITECTURE MAINTENANCE PROTEIN MBAA"/>
    <property type="match status" value="1"/>
</dbReference>
<feature type="domain" description="PAS" evidence="1">
    <location>
        <begin position="375"/>
        <end position="443"/>
    </location>
</feature>
<dbReference type="SMART" id="SM00267">
    <property type="entry name" value="GGDEF"/>
    <property type="match status" value="1"/>
</dbReference>
<dbReference type="Pfam" id="PF08447">
    <property type="entry name" value="PAS_3"/>
    <property type="match status" value="1"/>
</dbReference>
<dbReference type="InterPro" id="IPR000700">
    <property type="entry name" value="PAS-assoc_C"/>
</dbReference>
<dbReference type="InterPro" id="IPR001633">
    <property type="entry name" value="EAL_dom"/>
</dbReference>
<dbReference type="EMBL" id="FNAG01000002">
    <property type="protein sequence ID" value="SDD36368.1"/>
    <property type="molecule type" value="Genomic_DNA"/>
</dbReference>
<dbReference type="Pfam" id="PF00563">
    <property type="entry name" value="EAL"/>
    <property type="match status" value="1"/>
</dbReference>
<dbReference type="STRING" id="265719.SAMN04488509_102166"/>
<dbReference type="SMART" id="SM00052">
    <property type="entry name" value="EAL"/>
    <property type="match status" value="1"/>
</dbReference>
<dbReference type="Gene3D" id="3.30.70.270">
    <property type="match status" value="1"/>
</dbReference>
<dbReference type="Pfam" id="PF13188">
    <property type="entry name" value="PAS_8"/>
    <property type="match status" value="1"/>
</dbReference>
<organism evidence="5 6">
    <name type="scientific">Aquimonas voraii</name>
    <dbReference type="NCBI Taxonomy" id="265719"/>
    <lineage>
        <taxon>Bacteria</taxon>
        <taxon>Pseudomonadati</taxon>
        <taxon>Pseudomonadota</taxon>
        <taxon>Gammaproteobacteria</taxon>
        <taxon>Lysobacterales</taxon>
        <taxon>Lysobacteraceae</taxon>
        <taxon>Aquimonas</taxon>
    </lineage>
</organism>
<dbReference type="Pfam" id="PF00989">
    <property type="entry name" value="PAS"/>
    <property type="match status" value="2"/>
</dbReference>
<dbReference type="InterPro" id="IPR000014">
    <property type="entry name" value="PAS"/>
</dbReference>
<dbReference type="NCBIfam" id="TIGR00229">
    <property type="entry name" value="sensory_box"/>
    <property type="match status" value="4"/>
</dbReference>
<sequence length="931" mass="103790">MGLLDRFRHSDTVVALLCADRGTVLEVNPALERMLGYRREDTLGHRPLELGLWPEMSVRTAIWSQLREYGRVCGLQITVRHAEGHLLLCRLNAECMDGEQGTQIFVLLDVAPERLVEHSADPQRESYRSLYWHAAEALYRCLPDGGLIDANPAMARLFGYDSPAQMLLALAEEMEALYADPADATRVREELAVSGRVRGRRQRMRRRDGDIVWVSLNARAVNDGSGRTLFHEGSLIDISAELEAQQALRESEVLYRALVQNCRDGVFLIQRGRLLFVNPALAEMLGYTPAEVIGHGYMESIHPDDLPAQMARRQAREDGSLDAQRYVIRLLHRRGHVVSVEVHADAILYQGDIASTGVIRDITAEQRQRQALAEAEARYRELFDRSPVGLFRSTEQGRFLDVNPALARMLGYADPASLLHSLEHVDRLYADPEDRDRLLERLRGEGRVADFTTRLVAQDGSLLWVNLSVQRGAENAGGMELAGSVVDISRQREAEHLLRFHANFDPLTGLPNRWQFEQQLLITLGEAQGRDCHDYAVLFLDLDGFKWVNDSLGHGAGDRLLVAIGERLSLTLGREALLARYGGDEFSLLPKGACTRQRAEATARLIGELFERPFRVDGQEVYSGASVGIVLGHPDYRWPEQILRDADTAMYRAKAQGKGGFAVFDEAMHAEARRRFELQTDLRLAIGRSEFEVHYQPIVDLDSGRPLGCEALVRWRHPRRGLLLPGEFLPLAEEAGLIGEIDLWVLRSSCRQASLWRQAFRRSSFTLSVNMDERLVASQVAAHEVRAALLSSGLPAANLQIEVTERVFGGDMNQAGERLAALKATGAGLAVDDFGTGYSSLERFADSPFDALKIDRGFVRDMGSNPRHRAIVHTIIGFAGDLGLALTAEGIEMEEQRAALHAMGCTRGQGYLFAPAMPAAEFEAWARTREA</sequence>
<dbReference type="InterPro" id="IPR013655">
    <property type="entry name" value="PAS_fold_3"/>
</dbReference>
<dbReference type="SUPFAM" id="SSF55073">
    <property type="entry name" value="Nucleotide cyclase"/>
    <property type="match status" value="1"/>
</dbReference>
<dbReference type="InterPro" id="IPR013767">
    <property type="entry name" value="PAS_fold"/>
</dbReference>
<dbReference type="PROSITE" id="PS50883">
    <property type="entry name" value="EAL"/>
    <property type="match status" value="1"/>
</dbReference>
<gene>
    <name evidence="5" type="ORF">SAMN04488509_102166</name>
</gene>
<evidence type="ECO:0000259" key="1">
    <source>
        <dbReference type="PROSITE" id="PS50112"/>
    </source>
</evidence>
<dbReference type="RefSeq" id="WP_143006554.1">
    <property type="nucleotide sequence ID" value="NZ_FNAG01000002.1"/>
</dbReference>
<feature type="domain" description="GGDEF" evidence="4">
    <location>
        <begin position="533"/>
        <end position="666"/>
    </location>
</feature>